<organism evidence="1 2">
    <name type="scientific">Rhinopithecus bieti</name>
    <name type="common">Black snub-nosed monkey</name>
    <name type="synonym">Pygathrix bieti</name>
    <dbReference type="NCBI Taxonomy" id="61621"/>
    <lineage>
        <taxon>Eukaryota</taxon>
        <taxon>Metazoa</taxon>
        <taxon>Chordata</taxon>
        <taxon>Craniata</taxon>
        <taxon>Vertebrata</taxon>
        <taxon>Euteleostomi</taxon>
        <taxon>Mammalia</taxon>
        <taxon>Eutheria</taxon>
        <taxon>Euarchontoglires</taxon>
        <taxon>Primates</taxon>
        <taxon>Haplorrhini</taxon>
        <taxon>Catarrhini</taxon>
        <taxon>Cercopithecidae</taxon>
        <taxon>Colobinae</taxon>
        <taxon>Rhinopithecus</taxon>
    </lineage>
</organism>
<reference evidence="1" key="3">
    <citation type="submission" date="2025-09" db="UniProtKB">
        <authorList>
            <consortium name="Ensembl"/>
        </authorList>
    </citation>
    <scope>IDENTIFICATION</scope>
</reference>
<reference evidence="1" key="2">
    <citation type="submission" date="2025-08" db="UniProtKB">
        <authorList>
            <consortium name="Ensembl"/>
        </authorList>
    </citation>
    <scope>IDENTIFICATION</scope>
</reference>
<evidence type="ECO:0000313" key="2">
    <source>
        <dbReference type="Proteomes" id="UP000233180"/>
    </source>
</evidence>
<dbReference type="AlphaFoldDB" id="A0A2K6JS12"/>
<name>A0A2K6JS12_RHIBE</name>
<sequence length="75" mass="8592">MSSEYVQEAPMFSNKMTHHAHCKATSLLPNLCIPEPFVIDIQKSLRHLPYAVSPGRLSCCRMSQQYLSSNRIERI</sequence>
<proteinExistence type="predicted"/>
<reference evidence="1 2" key="1">
    <citation type="submission" date="2016-06" db="EMBL/GenBank/DDBJ databases">
        <title>Genome of Rhinopithecus bieti.</title>
        <authorList>
            <person name="Wu"/>
            <person name="C.-I. and Zhang"/>
            <person name="Y."/>
        </authorList>
    </citation>
    <scope>NUCLEOTIDE SEQUENCE</scope>
</reference>
<dbReference type="OMA" id="THHAHCK"/>
<accession>A0A2K6JS12</accession>
<dbReference type="Proteomes" id="UP000233180">
    <property type="component" value="Unassembled WGS sequence"/>
</dbReference>
<protein>
    <submittedName>
        <fullName evidence="1">Uncharacterized protein</fullName>
    </submittedName>
</protein>
<dbReference type="GeneTree" id="ENSGT00910000148082"/>
<dbReference type="Ensembl" id="ENSRBIT00000010027.1">
    <property type="protein sequence ID" value="ENSRBIP00000001803.1"/>
    <property type="gene ID" value="ENSRBIG00000009293.1"/>
</dbReference>
<evidence type="ECO:0000313" key="1">
    <source>
        <dbReference type="Ensembl" id="ENSRBIP00000001803.1"/>
    </source>
</evidence>
<keyword evidence="2" id="KW-1185">Reference proteome</keyword>